<evidence type="ECO:0000313" key="3">
    <source>
        <dbReference type="EMBL" id="MFC3884002.1"/>
    </source>
</evidence>
<dbReference type="InterPro" id="IPR002563">
    <property type="entry name" value="Flavin_Rdtase-like_dom"/>
</dbReference>
<keyword evidence="4" id="KW-1185">Reference proteome</keyword>
<evidence type="ECO:0000313" key="4">
    <source>
        <dbReference type="Proteomes" id="UP001595752"/>
    </source>
</evidence>
<dbReference type="InterPro" id="IPR050268">
    <property type="entry name" value="NADH-dep_flavin_reductase"/>
</dbReference>
<dbReference type="InterPro" id="IPR012349">
    <property type="entry name" value="Split_barrel_FMN-bd"/>
</dbReference>
<name>A0ABV8B2V4_9BACI</name>
<dbReference type="EC" id="1.-.-.-" evidence="3"/>
<dbReference type="EMBL" id="JBHRZT010000044">
    <property type="protein sequence ID" value="MFC3884002.1"/>
    <property type="molecule type" value="Genomic_DNA"/>
</dbReference>
<evidence type="ECO:0000256" key="1">
    <source>
        <dbReference type="ARBA" id="ARBA00023002"/>
    </source>
</evidence>
<keyword evidence="1 3" id="KW-0560">Oxidoreductase</keyword>
<evidence type="ECO:0000259" key="2">
    <source>
        <dbReference type="SMART" id="SM00903"/>
    </source>
</evidence>
<dbReference type="GO" id="GO:0016491">
    <property type="term" value="F:oxidoreductase activity"/>
    <property type="evidence" value="ECO:0007669"/>
    <property type="project" value="UniProtKB-KW"/>
</dbReference>
<dbReference type="Pfam" id="PF01613">
    <property type="entry name" value="Flavin_Reduct"/>
    <property type="match status" value="1"/>
</dbReference>
<dbReference type="SUPFAM" id="SSF50475">
    <property type="entry name" value="FMN-binding split barrel"/>
    <property type="match status" value="1"/>
</dbReference>
<protein>
    <submittedName>
        <fullName evidence="3">Flavin reductase family protein</fullName>
        <ecNumber evidence="3">1.-.-.-</ecNumber>
    </submittedName>
</protein>
<dbReference type="PANTHER" id="PTHR30466">
    <property type="entry name" value="FLAVIN REDUCTASE"/>
    <property type="match status" value="1"/>
</dbReference>
<feature type="domain" description="Flavin reductase like" evidence="2">
    <location>
        <begin position="10"/>
        <end position="150"/>
    </location>
</feature>
<accession>A0ABV8B2V4</accession>
<sequence>MDDRLFRNAMGKFATGVTVITTEVDDEVYGMTANAFMSVSLDPKLVLISVGKKAKMHDRIKQSKTYAVSLLSDHQQKMSMVFAGQLKEDYEVIFERFNNMPVIEDALANITCDVCKEVDAGDHTLFIGAVTDIQIQDGEPLLFFDGKYRDIQSSTSSLV</sequence>
<dbReference type="RefSeq" id="WP_377915032.1">
    <property type="nucleotide sequence ID" value="NZ_JBHRZT010000044.1"/>
</dbReference>
<proteinExistence type="predicted"/>
<dbReference type="Proteomes" id="UP001595752">
    <property type="component" value="Unassembled WGS sequence"/>
</dbReference>
<dbReference type="SMART" id="SM00903">
    <property type="entry name" value="Flavin_Reduct"/>
    <property type="match status" value="1"/>
</dbReference>
<dbReference type="PANTHER" id="PTHR30466:SF1">
    <property type="entry name" value="FMN REDUCTASE (NADH) RUTF"/>
    <property type="match status" value="1"/>
</dbReference>
<comment type="caution">
    <text evidence="3">The sequence shown here is derived from an EMBL/GenBank/DDBJ whole genome shotgun (WGS) entry which is preliminary data.</text>
</comment>
<gene>
    <name evidence="3" type="ORF">ACFOU2_11085</name>
</gene>
<organism evidence="3 4">
    <name type="scientific">Bacillus songklensis</name>
    <dbReference type="NCBI Taxonomy" id="1069116"/>
    <lineage>
        <taxon>Bacteria</taxon>
        <taxon>Bacillati</taxon>
        <taxon>Bacillota</taxon>
        <taxon>Bacilli</taxon>
        <taxon>Bacillales</taxon>
        <taxon>Bacillaceae</taxon>
        <taxon>Bacillus</taxon>
    </lineage>
</organism>
<reference evidence="4" key="1">
    <citation type="journal article" date="2019" name="Int. J. Syst. Evol. Microbiol.">
        <title>The Global Catalogue of Microorganisms (GCM) 10K type strain sequencing project: providing services to taxonomists for standard genome sequencing and annotation.</title>
        <authorList>
            <consortium name="The Broad Institute Genomics Platform"/>
            <consortium name="The Broad Institute Genome Sequencing Center for Infectious Disease"/>
            <person name="Wu L."/>
            <person name="Ma J."/>
        </authorList>
    </citation>
    <scope>NUCLEOTIDE SEQUENCE [LARGE SCALE GENOMIC DNA]</scope>
    <source>
        <strain evidence="4">CCUG 61889</strain>
    </source>
</reference>
<dbReference type="Gene3D" id="2.30.110.10">
    <property type="entry name" value="Electron Transport, Fmn-binding Protein, Chain A"/>
    <property type="match status" value="1"/>
</dbReference>